<dbReference type="KEGG" id="mos:AXE82_07140"/>
<dbReference type="Pfam" id="PF13340">
    <property type="entry name" value="DUF4096"/>
    <property type="match status" value="1"/>
</dbReference>
<evidence type="ECO:0000259" key="1">
    <source>
        <dbReference type="Pfam" id="PF13340"/>
    </source>
</evidence>
<evidence type="ECO:0000313" key="2">
    <source>
        <dbReference type="EMBL" id="STY96263.1"/>
    </source>
</evidence>
<accession>A0A120KR10</accession>
<dbReference type="KEGG" id="mos:AXE82_07215"/>
<dbReference type="AlphaFoldDB" id="A0A120KR10"/>
<proteinExistence type="predicted"/>
<sequence>MRKAYPSDISRKQFEHILPILESARKKTKPRTVDLYDVFCGLLYVLRTGCQWRQLPHDFPKWRTVHAYFQKWSELDEEGNSILHQALKKIGQKSAKEGQTQG</sequence>
<reference evidence="3 4" key="1">
    <citation type="submission" date="2018-06" db="EMBL/GenBank/DDBJ databases">
        <authorList>
            <consortium name="Pathogen Informatics"/>
            <person name="Doyle S."/>
        </authorList>
    </citation>
    <scope>NUCLEOTIDE SEQUENCE [LARGE SCALE GENOMIC DNA]</scope>
    <source>
        <strain evidence="3 4">NCTC10465</strain>
    </source>
</reference>
<dbReference type="Proteomes" id="UP000255230">
    <property type="component" value="Unassembled WGS sequence"/>
</dbReference>
<dbReference type="PANTHER" id="PTHR30007">
    <property type="entry name" value="PHP DOMAIN PROTEIN"/>
    <property type="match status" value="1"/>
</dbReference>
<feature type="domain" description="Insertion element IS402-like" evidence="1">
    <location>
        <begin position="10"/>
        <end position="74"/>
    </location>
</feature>
<evidence type="ECO:0000313" key="4">
    <source>
        <dbReference type="Proteomes" id="UP000255230"/>
    </source>
</evidence>
<dbReference type="PANTHER" id="PTHR30007:SF0">
    <property type="entry name" value="TRANSPOSASE"/>
    <property type="match status" value="1"/>
</dbReference>
<dbReference type="EMBL" id="UGPY01000001">
    <property type="protein sequence ID" value="STY96280.1"/>
    <property type="molecule type" value="Genomic_DNA"/>
</dbReference>
<organism evidence="3 4">
    <name type="scientific">Faucicola osloensis</name>
    <name type="common">Moraxella osloensis</name>
    <dbReference type="NCBI Taxonomy" id="34062"/>
    <lineage>
        <taxon>Bacteria</taxon>
        <taxon>Pseudomonadati</taxon>
        <taxon>Pseudomonadota</taxon>
        <taxon>Gammaproteobacteria</taxon>
        <taxon>Moraxellales</taxon>
        <taxon>Moraxellaceae</taxon>
        <taxon>Faucicola</taxon>
    </lineage>
</organism>
<dbReference type="EMBL" id="UGPY01000001">
    <property type="protein sequence ID" value="STY96263.1"/>
    <property type="molecule type" value="Genomic_DNA"/>
</dbReference>
<protein>
    <submittedName>
        <fullName evidence="3">Transposase and inactivated derivatives</fullName>
    </submittedName>
</protein>
<name>A0A120KR10_FAUOS</name>
<evidence type="ECO:0000313" key="3">
    <source>
        <dbReference type="EMBL" id="STY96280.1"/>
    </source>
</evidence>
<keyword evidence="4" id="KW-1185">Reference proteome</keyword>
<dbReference type="InterPro" id="IPR025161">
    <property type="entry name" value="IS402-like_dom"/>
</dbReference>
<gene>
    <name evidence="2" type="ORF">NCTC10465_00006</name>
    <name evidence="3" type="ORF">NCTC10465_00023</name>
</gene>